<dbReference type="InParanoid" id="G8Y3D6"/>
<evidence type="ECO:0000256" key="2">
    <source>
        <dbReference type="ARBA" id="ARBA00004688"/>
    </source>
</evidence>
<dbReference type="eggNOG" id="ENOG502RXNY">
    <property type="taxonomic scope" value="Eukaryota"/>
</dbReference>
<reference evidence="13 14" key="1">
    <citation type="journal article" date="2012" name="G3 (Bethesda)">
        <title>Pichia sorbitophila, an interspecies yeast hybrid reveals early steps of genome resolution following polyploidization.</title>
        <authorList>
            <person name="Leh Louis V."/>
            <person name="Despons L."/>
            <person name="Friedrich A."/>
            <person name="Martin T."/>
            <person name="Durrens P."/>
            <person name="Casaregola S."/>
            <person name="Neuveglise C."/>
            <person name="Fairhead C."/>
            <person name="Marck C."/>
            <person name="Cruz J.A."/>
            <person name="Straub M.L."/>
            <person name="Kugler V."/>
            <person name="Sacerdot C."/>
            <person name="Uzunov Z."/>
            <person name="Thierry A."/>
            <person name="Weiss S."/>
            <person name="Bleykasten C."/>
            <person name="De Montigny J."/>
            <person name="Jacques N."/>
            <person name="Jung P."/>
            <person name="Lemaire M."/>
            <person name="Mallet S."/>
            <person name="Morel G."/>
            <person name="Richard G.F."/>
            <person name="Sarkar A."/>
            <person name="Savel G."/>
            <person name="Schacherer J."/>
            <person name="Seret M.L."/>
            <person name="Talla E."/>
            <person name="Samson G."/>
            <person name="Jubin C."/>
            <person name="Poulain J."/>
            <person name="Vacherie B."/>
            <person name="Barbe V."/>
            <person name="Pelletier E."/>
            <person name="Sherman D.J."/>
            <person name="Westhof E."/>
            <person name="Weissenbach J."/>
            <person name="Baret P.V."/>
            <person name="Wincker P."/>
            <person name="Gaillardin C."/>
            <person name="Dujon B."/>
            <person name="Souciet J.L."/>
        </authorList>
    </citation>
    <scope>NUCLEOTIDE SEQUENCE [LARGE SCALE GENOMIC DNA]</scope>
    <source>
        <strain evidence="14">ATCC MYA-4447 / BCRC 22081 / CBS 7064 / NBRC 10061 / NRRL Y-12695</strain>
    </source>
</reference>
<keyword evidence="7" id="KW-0057">Aromatic amino acid biosynthesis</keyword>
<evidence type="ECO:0000256" key="9">
    <source>
        <dbReference type="ARBA" id="ARBA00031349"/>
    </source>
</evidence>
<sequence>MSNTEDLQNLRLKDRKFQLYDAITNEVNVSSTESDEGIETQEYDNMDNEGSENQGFMAKNIGTSSHQAPVWVYGTTLPASKSSYKPSSASGLCLSERGQTAIAQPEVIQNILFPTTELQQQKIVSYRKQLTNILTCDLENKPVNPLLVITGPSVIENPNQAKACAQWVGGMLGKCFDNLPVNLLPQNVARIYQRPEDYVTPRSLCLSIRTNLTKYNYDHVNFDCTQASKSIMTFEIEQGIPMCRALLCELAEICPIVGEISDTITPQYLSDLYCLGIVSPTLLESQLHRELVSGVSYAVGFSTSYTAESMDKDFYAYKINSALDAMYASSNPHQFLSVTKIGTVAVVGTVGNEETFIVLSLNSQMDISDLKEIIRKVYSYPHINNRFPKIMLDTGKISHEEYQCKQQLLEKLLVEDEETKHKIIGVLIDSGENYIPNGLFIDLTCKPRDFIDYSPDHKDGSAEYLEDALDEEQINHKKLIQLNRYFIKSRIYKSLPHQNTRQNANNIELKSDVAYLDKYYEHLITADKMIHELDRFNQKRQNIL</sequence>
<dbReference type="GO" id="GO:0009073">
    <property type="term" value="P:aromatic amino acid family biosynthetic process"/>
    <property type="evidence" value="ECO:0007669"/>
    <property type="project" value="UniProtKB-KW"/>
</dbReference>
<dbReference type="AlphaFoldDB" id="G8Y3D6"/>
<evidence type="ECO:0000256" key="7">
    <source>
        <dbReference type="ARBA" id="ARBA00023141"/>
    </source>
</evidence>
<evidence type="ECO:0000313" key="13">
    <source>
        <dbReference type="EMBL" id="CCE85204.1"/>
    </source>
</evidence>
<protein>
    <recommendedName>
        <fullName evidence="4">3-deoxy-7-phosphoheptulonate synthase</fullName>
        <ecNumber evidence="4">2.5.1.54</ecNumber>
    </recommendedName>
    <alternativeName>
        <fullName evidence="10">3-deoxy-D-arabino-heptulosonate 7-phosphate synthase</fullName>
    </alternativeName>
    <alternativeName>
        <fullName evidence="9">DAHP synthase</fullName>
    </alternativeName>
    <alternativeName>
        <fullName evidence="8">Phospho-2-keto-3-deoxyheptonate aldolase</fullName>
    </alternativeName>
</protein>
<dbReference type="PANTHER" id="PTHR21225:SF12">
    <property type="entry name" value="PHOSPHO-2-DEHYDRO-3-DEOXYHEPTONATE ALDOLASE, TYROSINE-INHIBITED"/>
    <property type="match status" value="1"/>
</dbReference>
<evidence type="ECO:0000256" key="10">
    <source>
        <dbReference type="ARBA" id="ARBA00032193"/>
    </source>
</evidence>
<comment type="pathway">
    <text evidence="2">Metabolic intermediate biosynthesis; chorismate biosynthesis; chorismate from D-erythrose 4-phosphate and phosphoenolpyruvate: step 1/7.</text>
</comment>
<dbReference type="Proteomes" id="UP000005222">
    <property type="component" value="Chromosome M"/>
</dbReference>
<keyword evidence="6" id="KW-0808">Transferase</keyword>
<dbReference type="Gene3D" id="3.20.20.70">
    <property type="entry name" value="Aldolase class I"/>
    <property type="match status" value="1"/>
</dbReference>
<dbReference type="Pfam" id="PF00793">
    <property type="entry name" value="DAHP_synth_1"/>
    <property type="match status" value="1"/>
</dbReference>
<dbReference type="PANTHER" id="PTHR21225">
    <property type="entry name" value="PHOSPHO-2-DEHYDRO-3-DEOXYHEPTONATE ALDOLASE DAHP SYNTHETASE"/>
    <property type="match status" value="1"/>
</dbReference>
<evidence type="ECO:0000256" key="3">
    <source>
        <dbReference type="ARBA" id="ARBA00007985"/>
    </source>
</evidence>
<dbReference type="InterPro" id="IPR006219">
    <property type="entry name" value="DAHP_synth_1"/>
</dbReference>
<evidence type="ECO:0000256" key="4">
    <source>
        <dbReference type="ARBA" id="ARBA00012694"/>
    </source>
</evidence>
<accession>G8Y3D6</accession>
<dbReference type="HOGENOM" id="CLU_033451_0_0_1"/>
<evidence type="ECO:0000256" key="1">
    <source>
        <dbReference type="ARBA" id="ARBA00003726"/>
    </source>
</evidence>
<gene>
    <name evidence="13" type="primary">Piso0_004786</name>
    <name evidence="13" type="ORF">GNLVRS01_PISO0M00958g</name>
</gene>
<proteinExistence type="inferred from homology"/>
<dbReference type="EMBL" id="FO082047">
    <property type="protein sequence ID" value="CCE85204.1"/>
    <property type="molecule type" value="Genomic_DNA"/>
</dbReference>
<dbReference type="InterPro" id="IPR006218">
    <property type="entry name" value="DAHP1/KDSA"/>
</dbReference>
<dbReference type="SUPFAM" id="SSF51569">
    <property type="entry name" value="Aldolase"/>
    <property type="match status" value="1"/>
</dbReference>
<evidence type="ECO:0000259" key="12">
    <source>
        <dbReference type="Pfam" id="PF00793"/>
    </source>
</evidence>
<dbReference type="STRING" id="559304.G8Y3D6"/>
<dbReference type="InterPro" id="IPR013785">
    <property type="entry name" value="Aldolase_TIM"/>
</dbReference>
<dbReference type="GO" id="GO:0003849">
    <property type="term" value="F:3-deoxy-7-phosphoheptulonate synthase activity"/>
    <property type="evidence" value="ECO:0007669"/>
    <property type="project" value="UniProtKB-EC"/>
</dbReference>
<dbReference type="GO" id="GO:0005737">
    <property type="term" value="C:cytoplasm"/>
    <property type="evidence" value="ECO:0007669"/>
    <property type="project" value="TreeGrafter"/>
</dbReference>
<evidence type="ECO:0000256" key="11">
    <source>
        <dbReference type="ARBA" id="ARBA00047508"/>
    </source>
</evidence>
<keyword evidence="14" id="KW-1185">Reference proteome</keyword>
<comment type="function">
    <text evidence="1">Stereospecific condensation of phosphoenolpyruvate (PEP) and D-erythrose-4-phosphate (E4P) giving rise to 3-deoxy-D-arabino-heptulosonate-7-phosphate (DAHP).</text>
</comment>
<evidence type="ECO:0000256" key="6">
    <source>
        <dbReference type="ARBA" id="ARBA00022679"/>
    </source>
</evidence>
<name>G8Y3D6_PICSO</name>
<dbReference type="OMA" id="GEDCANG"/>
<comment type="catalytic activity">
    <reaction evidence="11">
        <text>D-erythrose 4-phosphate + phosphoenolpyruvate + H2O = 7-phospho-2-dehydro-3-deoxy-D-arabino-heptonate + phosphate</text>
        <dbReference type="Rhea" id="RHEA:14717"/>
        <dbReference type="ChEBI" id="CHEBI:15377"/>
        <dbReference type="ChEBI" id="CHEBI:16897"/>
        <dbReference type="ChEBI" id="CHEBI:43474"/>
        <dbReference type="ChEBI" id="CHEBI:58394"/>
        <dbReference type="ChEBI" id="CHEBI:58702"/>
        <dbReference type="EC" id="2.5.1.54"/>
    </reaction>
</comment>
<keyword evidence="5" id="KW-0028">Amino-acid biosynthesis</keyword>
<dbReference type="GO" id="GO:0008652">
    <property type="term" value="P:amino acid biosynthetic process"/>
    <property type="evidence" value="ECO:0007669"/>
    <property type="project" value="UniProtKB-KW"/>
</dbReference>
<evidence type="ECO:0000313" key="14">
    <source>
        <dbReference type="Proteomes" id="UP000005222"/>
    </source>
</evidence>
<dbReference type="EC" id="2.5.1.54" evidence="4"/>
<feature type="domain" description="DAHP synthetase I/KDSA" evidence="12">
    <location>
        <begin position="253"/>
        <end position="430"/>
    </location>
</feature>
<evidence type="ECO:0000256" key="5">
    <source>
        <dbReference type="ARBA" id="ARBA00022605"/>
    </source>
</evidence>
<organism evidence="13 14">
    <name type="scientific">Pichia sorbitophila (strain ATCC MYA-4447 / BCRC 22081 / CBS 7064 / NBRC 10061 / NRRL Y-12695)</name>
    <name type="common">Hybrid yeast</name>
    <dbReference type="NCBI Taxonomy" id="559304"/>
    <lineage>
        <taxon>Eukaryota</taxon>
        <taxon>Fungi</taxon>
        <taxon>Dikarya</taxon>
        <taxon>Ascomycota</taxon>
        <taxon>Saccharomycotina</taxon>
        <taxon>Pichiomycetes</taxon>
        <taxon>Debaryomycetaceae</taxon>
        <taxon>Millerozyma</taxon>
    </lineage>
</organism>
<evidence type="ECO:0000256" key="8">
    <source>
        <dbReference type="ARBA" id="ARBA00031111"/>
    </source>
</evidence>
<dbReference type="OrthoDB" id="4020666at2759"/>
<comment type="similarity">
    <text evidence="3">Belongs to the class-I DAHP synthase family.</text>
</comment>